<accession>A0ABX3NZJ5</accession>
<feature type="transmembrane region" description="Helical" evidence="1">
    <location>
        <begin position="51"/>
        <end position="69"/>
    </location>
</feature>
<feature type="transmembrane region" description="Helical" evidence="1">
    <location>
        <begin position="76"/>
        <end position="97"/>
    </location>
</feature>
<organism evidence="2 3">
    <name type="scientific">Niastella koreensis</name>
    <dbReference type="NCBI Taxonomy" id="354356"/>
    <lineage>
        <taxon>Bacteria</taxon>
        <taxon>Pseudomonadati</taxon>
        <taxon>Bacteroidota</taxon>
        <taxon>Chitinophagia</taxon>
        <taxon>Chitinophagales</taxon>
        <taxon>Chitinophagaceae</taxon>
        <taxon>Niastella</taxon>
    </lineage>
</organism>
<feature type="transmembrane region" description="Helical" evidence="1">
    <location>
        <begin position="209"/>
        <end position="229"/>
    </location>
</feature>
<proteinExistence type="predicted"/>
<keyword evidence="1" id="KW-0812">Transmembrane</keyword>
<reference evidence="2 3" key="1">
    <citation type="submission" date="2016-04" db="EMBL/GenBank/DDBJ databases">
        <authorList>
            <person name="Chen L."/>
            <person name="Zhuang W."/>
            <person name="Wang G."/>
        </authorList>
    </citation>
    <scope>NUCLEOTIDE SEQUENCE [LARGE SCALE GENOMIC DNA]</scope>
    <source>
        <strain evidence="3">GR20</strain>
    </source>
</reference>
<evidence type="ECO:0000313" key="3">
    <source>
        <dbReference type="Proteomes" id="UP000192277"/>
    </source>
</evidence>
<evidence type="ECO:0008006" key="4">
    <source>
        <dbReference type="Google" id="ProtNLM"/>
    </source>
</evidence>
<sequence>MIPAYLRQASITTARIFFGIGIMGIGIQHFIYSAFRPVILPAWPHWLQTPVLAYLIGVAIVAAGALILLGRNKKNVSLLLGSFLLFCLVFIQCPYILFGQPNSPAHLGLWTDPLKELALSGGAFVIAGISANSPKQATFSVIEKLVPFGKFFFATTLLLFGIDHFFYTEFVATLVPAWVPDHTFWTYLAGVALIGTGTAIILKIRRRRIALLASAMLFGWLILLHIPRAMADPYGAKGNEITSVFEALAFSGIALGIAVMQKSVMNNAAVTVTSTKAVAVN</sequence>
<protein>
    <recommendedName>
        <fullName evidence="4">DoxX family protein</fullName>
    </recommendedName>
</protein>
<dbReference type="RefSeq" id="WP_014220105.1">
    <property type="nucleotide sequence ID" value="NZ_LWBO01000010.1"/>
</dbReference>
<feature type="transmembrane region" description="Helical" evidence="1">
    <location>
        <begin position="145"/>
        <end position="162"/>
    </location>
</feature>
<keyword evidence="1" id="KW-0472">Membrane</keyword>
<comment type="caution">
    <text evidence="2">The sequence shown here is derived from an EMBL/GenBank/DDBJ whole genome shotgun (WGS) entry which is preliminary data.</text>
</comment>
<dbReference type="EMBL" id="LWBO01000010">
    <property type="protein sequence ID" value="OQP49507.1"/>
    <property type="molecule type" value="Genomic_DNA"/>
</dbReference>
<evidence type="ECO:0000313" key="2">
    <source>
        <dbReference type="EMBL" id="OQP49507.1"/>
    </source>
</evidence>
<feature type="transmembrane region" description="Helical" evidence="1">
    <location>
        <begin position="241"/>
        <end position="260"/>
    </location>
</feature>
<dbReference type="Proteomes" id="UP000192277">
    <property type="component" value="Unassembled WGS sequence"/>
</dbReference>
<keyword evidence="1" id="KW-1133">Transmembrane helix</keyword>
<gene>
    <name evidence="2" type="ORF">A4D02_28340</name>
</gene>
<keyword evidence="3" id="KW-1185">Reference proteome</keyword>
<evidence type="ECO:0000256" key="1">
    <source>
        <dbReference type="SAM" id="Phobius"/>
    </source>
</evidence>
<feature type="transmembrane region" description="Helical" evidence="1">
    <location>
        <begin position="182"/>
        <end position="202"/>
    </location>
</feature>
<name>A0ABX3NZJ5_9BACT</name>
<feature type="transmembrane region" description="Helical" evidence="1">
    <location>
        <begin position="117"/>
        <end position="133"/>
    </location>
</feature>
<feature type="transmembrane region" description="Helical" evidence="1">
    <location>
        <begin position="12"/>
        <end position="31"/>
    </location>
</feature>